<feature type="region of interest" description="Disordered" evidence="1">
    <location>
        <begin position="96"/>
        <end position="194"/>
    </location>
</feature>
<evidence type="ECO:0000313" key="4">
    <source>
        <dbReference type="Proteomes" id="UP000198614"/>
    </source>
</evidence>
<gene>
    <name evidence="3" type="ORF">SAMN05216260_12759</name>
</gene>
<dbReference type="EMBL" id="FNAX01000027">
    <property type="protein sequence ID" value="SDG72734.1"/>
    <property type="molecule type" value="Genomic_DNA"/>
</dbReference>
<evidence type="ECO:0000256" key="1">
    <source>
        <dbReference type="SAM" id="MobiDB-lite"/>
    </source>
</evidence>
<feature type="transmembrane region" description="Helical" evidence="2">
    <location>
        <begin position="71"/>
        <end position="91"/>
    </location>
</feature>
<feature type="region of interest" description="Disordered" evidence="1">
    <location>
        <begin position="1"/>
        <end position="62"/>
    </location>
</feature>
<evidence type="ECO:0000313" key="3">
    <source>
        <dbReference type="EMBL" id="SDG72734.1"/>
    </source>
</evidence>
<protein>
    <submittedName>
        <fullName evidence="3">Uncharacterized protein</fullName>
    </submittedName>
</protein>
<reference evidence="3 4" key="1">
    <citation type="submission" date="2016-10" db="EMBL/GenBank/DDBJ databases">
        <authorList>
            <person name="de Groot N.N."/>
        </authorList>
    </citation>
    <scope>NUCLEOTIDE SEQUENCE [LARGE SCALE GENOMIC DNA]</scope>
    <source>
        <strain evidence="3 4">CGMCC 4.1859</strain>
    </source>
</reference>
<dbReference type="AlphaFoldDB" id="A0A1G7WLH7"/>
<keyword evidence="2" id="KW-0472">Membrane</keyword>
<feature type="compositionally biased region" description="Polar residues" evidence="1">
    <location>
        <begin position="96"/>
        <end position="108"/>
    </location>
</feature>
<feature type="compositionally biased region" description="Gly residues" evidence="1">
    <location>
        <begin position="34"/>
        <end position="44"/>
    </location>
</feature>
<feature type="compositionally biased region" description="Low complexity" evidence="1">
    <location>
        <begin position="23"/>
        <end position="33"/>
    </location>
</feature>
<feature type="compositionally biased region" description="Acidic residues" evidence="1">
    <location>
        <begin position="160"/>
        <end position="194"/>
    </location>
</feature>
<dbReference type="Proteomes" id="UP000198614">
    <property type="component" value="Unassembled WGS sequence"/>
</dbReference>
<keyword evidence="2" id="KW-0812">Transmembrane</keyword>
<sequence>MSDVPRSGEAFVITGLPEPPAAAPREAGSMPLPGSGGPGEPGDGGPEEEVGGSGPGRPGWWERLGDRRATAVTAGVAGLVLLGVLLVMAMVTDGITFTSQDTRPSEGSTADAGVPGGGSPGEAVPLPPAPSEEHTAAPPPAADTPSSSGLPGTGKGATAVEDDDEDDHDDDEDDDHEEDEDDDHDDEDEDEDDD</sequence>
<name>A0A1G7WLH7_9ACTN</name>
<organism evidence="3 4">
    <name type="scientific">Streptomyces griseoaurantiacus</name>
    <dbReference type="NCBI Taxonomy" id="68213"/>
    <lineage>
        <taxon>Bacteria</taxon>
        <taxon>Bacillati</taxon>
        <taxon>Actinomycetota</taxon>
        <taxon>Actinomycetes</taxon>
        <taxon>Kitasatosporales</taxon>
        <taxon>Streptomycetaceae</taxon>
        <taxon>Streptomyces</taxon>
        <taxon>Streptomyces aurantiacus group</taxon>
    </lineage>
</organism>
<keyword evidence="2" id="KW-1133">Transmembrane helix</keyword>
<proteinExistence type="predicted"/>
<evidence type="ECO:0000256" key="2">
    <source>
        <dbReference type="SAM" id="Phobius"/>
    </source>
</evidence>
<accession>A0A1G7WLH7</accession>